<accession>A0ABN7VXW6</accession>
<evidence type="ECO:0000313" key="2">
    <source>
        <dbReference type="Proteomes" id="UP000789901"/>
    </source>
</evidence>
<dbReference type="Proteomes" id="UP000789901">
    <property type="component" value="Unassembled WGS sequence"/>
</dbReference>
<keyword evidence="2" id="KW-1185">Reference proteome</keyword>
<name>A0ABN7VXW6_GIGMA</name>
<dbReference type="EMBL" id="CAJVQB010025250">
    <property type="protein sequence ID" value="CAG8805918.1"/>
    <property type="molecule type" value="Genomic_DNA"/>
</dbReference>
<evidence type="ECO:0000313" key="1">
    <source>
        <dbReference type="EMBL" id="CAG8805918.1"/>
    </source>
</evidence>
<protein>
    <submittedName>
        <fullName evidence="1">23984_t:CDS:1</fullName>
    </submittedName>
</protein>
<organism evidence="1 2">
    <name type="scientific">Gigaspora margarita</name>
    <dbReference type="NCBI Taxonomy" id="4874"/>
    <lineage>
        <taxon>Eukaryota</taxon>
        <taxon>Fungi</taxon>
        <taxon>Fungi incertae sedis</taxon>
        <taxon>Mucoromycota</taxon>
        <taxon>Glomeromycotina</taxon>
        <taxon>Glomeromycetes</taxon>
        <taxon>Diversisporales</taxon>
        <taxon>Gigasporaceae</taxon>
        <taxon>Gigaspora</taxon>
    </lineage>
</organism>
<gene>
    <name evidence="1" type="ORF">GMARGA_LOCUS24188</name>
</gene>
<comment type="caution">
    <text evidence="1">The sequence shown here is derived from an EMBL/GenBank/DDBJ whole genome shotgun (WGS) entry which is preliminary data.</text>
</comment>
<reference evidence="1 2" key="1">
    <citation type="submission" date="2021-06" db="EMBL/GenBank/DDBJ databases">
        <authorList>
            <person name="Kallberg Y."/>
            <person name="Tangrot J."/>
            <person name="Rosling A."/>
        </authorList>
    </citation>
    <scope>NUCLEOTIDE SEQUENCE [LARGE SCALE GENOMIC DNA]</scope>
    <source>
        <strain evidence="1 2">120-4 pot B 10/14</strain>
    </source>
</reference>
<sequence>MLYLLVQVNESTKYIISKHIISIESESNQFSDLFDAITLKQYNDREVKVFARREKSEGWREVDNGLNKDLKMLKILGFMQVKFCLVSVINLDIPDLTQNEQGVKTDAFNILIRNSREPLLPQRCTEHNNYNRLYNKIIELFQAQEVGWTNGLYETIEKTFINHLTSALWYIDPHLSTLHMHLYYLLALFTQLKTYQDGKPYNEFYYTSHYKKN</sequence>
<proteinExistence type="predicted"/>